<reference evidence="1 2" key="1">
    <citation type="submission" date="2024-03" db="EMBL/GenBank/DDBJ databases">
        <title>Human intestinal bacterial collection.</title>
        <authorList>
            <person name="Pauvert C."/>
            <person name="Hitch T.C.A."/>
            <person name="Clavel T."/>
        </authorList>
    </citation>
    <scope>NUCLEOTIDE SEQUENCE [LARGE SCALE GENOMIC DNA]</scope>
    <source>
        <strain evidence="1 2">CLA-AA-H78B</strain>
    </source>
</reference>
<dbReference type="Proteomes" id="UP001470288">
    <property type="component" value="Unassembled WGS sequence"/>
</dbReference>
<protein>
    <submittedName>
        <fullName evidence="1">Uncharacterized protein</fullName>
    </submittedName>
</protein>
<accession>A0ABV1HYF9</accession>
<gene>
    <name evidence="1" type="ORF">WMO62_01910</name>
</gene>
<comment type="caution">
    <text evidence="1">The sequence shown here is derived from an EMBL/GenBank/DDBJ whole genome shotgun (WGS) entry which is preliminary data.</text>
</comment>
<dbReference type="EMBL" id="JBBMFC010000002">
    <property type="protein sequence ID" value="MEQ2577595.1"/>
    <property type="molecule type" value="Genomic_DNA"/>
</dbReference>
<evidence type="ECO:0000313" key="2">
    <source>
        <dbReference type="Proteomes" id="UP001470288"/>
    </source>
</evidence>
<organism evidence="1 2">
    <name type="scientific">Hominiventricola aquisgranensis</name>
    <dbReference type="NCBI Taxonomy" id="3133164"/>
    <lineage>
        <taxon>Bacteria</taxon>
        <taxon>Bacillati</taxon>
        <taxon>Bacillota</taxon>
        <taxon>Clostridia</taxon>
        <taxon>Lachnospirales</taxon>
        <taxon>Lachnospiraceae</taxon>
        <taxon>Hominiventricola</taxon>
    </lineage>
</organism>
<evidence type="ECO:0000313" key="1">
    <source>
        <dbReference type="EMBL" id="MEQ2577595.1"/>
    </source>
</evidence>
<name>A0ABV1HYF9_9FIRM</name>
<sequence>MDLEELYKKIREEERQNKDILLEFQDHYPEVLNGDNLADILKAAKARKNATFPPLDAYADHNV</sequence>
<dbReference type="RefSeq" id="WP_349143618.1">
    <property type="nucleotide sequence ID" value="NZ_JBBMFC010000002.1"/>
</dbReference>
<keyword evidence="2" id="KW-1185">Reference proteome</keyword>
<proteinExistence type="predicted"/>